<dbReference type="InterPro" id="IPR041588">
    <property type="entry name" value="Integrase_H2C2"/>
</dbReference>
<dbReference type="GO" id="GO:0016787">
    <property type="term" value="F:hydrolase activity"/>
    <property type="evidence" value="ECO:0007669"/>
    <property type="project" value="UniProtKB-KW"/>
</dbReference>
<dbReference type="Pfam" id="PF17917">
    <property type="entry name" value="RT_RNaseH"/>
    <property type="match status" value="1"/>
</dbReference>
<evidence type="ECO:0000256" key="7">
    <source>
        <dbReference type="ARBA" id="ARBA00022918"/>
    </source>
</evidence>
<dbReference type="InterPro" id="IPR001584">
    <property type="entry name" value="Integrase_cat-core"/>
</dbReference>
<proteinExistence type="predicted"/>
<dbReference type="FunFam" id="1.10.340.70:FF:000001">
    <property type="entry name" value="Retrovirus-related Pol polyprotein from transposon gypsy-like Protein"/>
    <property type="match status" value="1"/>
</dbReference>
<dbReference type="SUPFAM" id="SSF53098">
    <property type="entry name" value="Ribonuclease H-like"/>
    <property type="match status" value="1"/>
</dbReference>
<dbReference type="InterPro" id="IPR012337">
    <property type="entry name" value="RNaseH-like_sf"/>
</dbReference>
<dbReference type="EC" id="2.7.7.49" evidence="1"/>
<feature type="domain" description="Reverse transcriptase" evidence="10">
    <location>
        <begin position="595"/>
        <end position="774"/>
    </location>
</feature>
<dbReference type="GO" id="GO:0003964">
    <property type="term" value="F:RNA-directed DNA polymerase activity"/>
    <property type="evidence" value="ECO:0007669"/>
    <property type="project" value="UniProtKB-KW"/>
</dbReference>
<dbReference type="Gene3D" id="3.10.10.10">
    <property type="entry name" value="HIV Type 1 Reverse Transcriptase, subunit A, domain 1"/>
    <property type="match status" value="1"/>
</dbReference>
<feature type="region of interest" description="Disordered" evidence="9">
    <location>
        <begin position="447"/>
        <end position="472"/>
    </location>
</feature>
<dbReference type="InterPro" id="IPR041373">
    <property type="entry name" value="RT_RNaseH"/>
</dbReference>
<dbReference type="CDD" id="cd01647">
    <property type="entry name" value="RT_LTR"/>
    <property type="match status" value="1"/>
</dbReference>
<dbReference type="SUPFAM" id="SSF56672">
    <property type="entry name" value="DNA/RNA polymerases"/>
    <property type="match status" value="1"/>
</dbReference>
<dbReference type="PROSITE" id="PS50878">
    <property type="entry name" value="RT_POL"/>
    <property type="match status" value="1"/>
</dbReference>
<evidence type="ECO:0000313" key="12">
    <source>
        <dbReference type="EMBL" id="CAG9093180.1"/>
    </source>
</evidence>
<feature type="compositionally biased region" description="Basic residues" evidence="9">
    <location>
        <begin position="1443"/>
        <end position="1454"/>
    </location>
</feature>
<dbReference type="CDD" id="cd09274">
    <property type="entry name" value="RNase_HI_RT_Ty3"/>
    <property type="match status" value="1"/>
</dbReference>
<feature type="region of interest" description="Disordered" evidence="9">
    <location>
        <begin position="1432"/>
        <end position="1454"/>
    </location>
</feature>
<dbReference type="Gene3D" id="4.10.60.10">
    <property type="entry name" value="Zinc finger, CCHC-type"/>
    <property type="match status" value="1"/>
</dbReference>
<dbReference type="InterPro" id="IPR043128">
    <property type="entry name" value="Rev_trsase/Diguanyl_cyclase"/>
</dbReference>
<keyword evidence="7" id="KW-0695">RNA-directed DNA polymerase</keyword>
<evidence type="ECO:0000256" key="1">
    <source>
        <dbReference type="ARBA" id="ARBA00012493"/>
    </source>
</evidence>
<dbReference type="Pfam" id="PF17921">
    <property type="entry name" value="Integrase_H2C2"/>
    <property type="match status" value="1"/>
</dbReference>
<evidence type="ECO:0000256" key="9">
    <source>
        <dbReference type="SAM" id="MobiDB-lite"/>
    </source>
</evidence>
<keyword evidence="8" id="KW-0175">Coiled coil</keyword>
<keyword evidence="4" id="KW-0540">Nuclease</keyword>
<evidence type="ECO:0000256" key="5">
    <source>
        <dbReference type="ARBA" id="ARBA00022759"/>
    </source>
</evidence>
<feature type="domain" description="Integrase catalytic" evidence="11">
    <location>
        <begin position="1128"/>
        <end position="1298"/>
    </location>
</feature>
<keyword evidence="13" id="KW-1185">Reference proteome</keyword>
<sequence length="1454" mass="166671">MTEDQLSRLIQSLMSTSITEMSRKSFAKCTSRFNGERNYDRVEEFIAAITIFKKIENIGDDDALEGLGLLLIDTASTWWQGVKQEAKTWSSALNLIRAAFAPKKQPHEIYVDLFSSHQRDREPIDDFLCAKRALLAQLPSKRHKEEEQIDLIYGLLNTEMKRQVPRSDVKTFSDLLTKCRHFENLREPLSSDKDPETVNKPRQKRCTFCTKRGHAIEECRKRAAAESKASNVAEPIKCYGCGAQGVYRSNCTNCKNQETPPKPVHFYSMVPTPIQGGVKIPTIEVSINDWAGYAYLDSAARTSIAGAKLYKMMVTAGATFTESAANINLADGSSKMLTLLSTTTIITIGDRNLPITMVAIPEAEETHFLESAGIVLNLPQRCWSFIDNPKKHYQFLQLRTEAVMTEKSVSKHLAMKMDFMDSCTNEEETKEVSQFMKWARELAILSPMPETPPDTAQASPPKIRKWNPIKLDSPPPIVRPREPWAENEDIVRRKDPRVNYIPINPTQLYSLDVSFHNNVDILLRDEEGTQLTLPERKQLNELLIEYKHIFAEHGEPTSYAVHKIDTGDHQPIAIKPYRMSPLRQQQLKGKIDDMLYNDIIEECDSPWASPVILVAKENNDVRVCVDYRRLNEITTPDRYPLPRMDDLLHQAKAMPFMSTLDLRSGYWQIKVDTADQDQTAFVSPFGTYKFKRMPFGLRNAPATFQRLMDRLIRSMKSNCALAFLDDLHVRSISFSQHLEDLREIFKKLEEYNLRANRKKCNFGRSEIKYLGHLIVPEGLKADPEKISAIANRPAPKNEKQLVSFIQTASWYRRFIHNYAEISRPLTKLTKKTEPWQWCIEQERAFQQIKTALTTAPILRQANHHLPFVLKTDASQYAIGAALLQGEGENEHPVEYASRLLNNAERNYSVTEKEALAIVWAISRFRGYIEGTKFITITDHQPLKWLMSLKTPTGRLARWALQLQPYEFEIQYMPGRTNVLADLLSRPPCENHTDDCMICLIEVELPKRDEKSIREEQMKDQEISNIISSLEKDVEKEDHVEWLKKGYVMHRGVLYRYTPDQEDDNAKLVIPKHEREDILKSCHDIPIAGHLGVDRTTYRITGNYYWNGLRKDVIKYVKSCIECQRYKPTNQKPAGLYQSTANNQRFEVLSIDLFGPLPKAPTNEKWIFIVEDTASRWIEIFAIKEATATVCATILLNQIFLRYGLPRKISSDNGVQFISAVMQKLTYCLGIQHIFSPVYHPEPNMVERRNRDMKTQIAIMVKNQHNVWPTALPAIQFAINTAVCQSTGFTPAYLTFGRELRTPCDLTHDLSTVIRSENFVHEITPTLKKLADDLKIAKENVEKAQENNRLAANKKRRPDPGYKVGDLVLITTHPISNQEKNYTAKFAPRRDGPYQILNKISSTIYEVCSPEAPNTPIGKFHTSAITKFEKRTTDDKLPSPMNAIKRRGRPKKITN</sequence>
<accession>A0A8S4DC23</accession>
<dbReference type="Gene3D" id="3.30.70.270">
    <property type="match status" value="2"/>
</dbReference>
<dbReference type="Gene3D" id="3.10.20.370">
    <property type="match status" value="1"/>
</dbReference>
<evidence type="ECO:0000259" key="10">
    <source>
        <dbReference type="PROSITE" id="PS50878"/>
    </source>
</evidence>
<keyword evidence="5" id="KW-0255">Endonuclease</keyword>
<dbReference type="FunFam" id="3.30.420.10:FF:000032">
    <property type="entry name" value="Retrovirus-related Pol polyprotein from transposon 297-like Protein"/>
    <property type="match status" value="1"/>
</dbReference>
<name>A0A8S4DC23_PLUXY</name>
<evidence type="ECO:0000256" key="4">
    <source>
        <dbReference type="ARBA" id="ARBA00022722"/>
    </source>
</evidence>
<dbReference type="PANTHER" id="PTHR37984">
    <property type="entry name" value="PROTEIN CBG26694"/>
    <property type="match status" value="1"/>
</dbReference>
<comment type="caution">
    <text evidence="12">The sequence shown here is derived from an EMBL/GenBank/DDBJ whole genome shotgun (WGS) entry which is preliminary data.</text>
</comment>
<evidence type="ECO:0000256" key="2">
    <source>
        <dbReference type="ARBA" id="ARBA00022679"/>
    </source>
</evidence>
<dbReference type="Gene3D" id="1.10.340.70">
    <property type="match status" value="1"/>
</dbReference>
<dbReference type="Pfam" id="PF00665">
    <property type="entry name" value="rve"/>
    <property type="match status" value="1"/>
</dbReference>
<evidence type="ECO:0000256" key="6">
    <source>
        <dbReference type="ARBA" id="ARBA00022801"/>
    </source>
</evidence>
<dbReference type="InterPro" id="IPR043502">
    <property type="entry name" value="DNA/RNA_pol_sf"/>
</dbReference>
<dbReference type="GO" id="GO:0004519">
    <property type="term" value="F:endonuclease activity"/>
    <property type="evidence" value="ECO:0007669"/>
    <property type="project" value="UniProtKB-KW"/>
</dbReference>
<dbReference type="InterPro" id="IPR050951">
    <property type="entry name" value="Retrovirus_Pol_polyprotein"/>
</dbReference>
<dbReference type="FunFam" id="3.10.20.370:FF:000001">
    <property type="entry name" value="Retrovirus-related Pol polyprotein from transposon 17.6-like protein"/>
    <property type="match status" value="1"/>
</dbReference>
<keyword evidence="6" id="KW-0378">Hydrolase</keyword>
<feature type="coiled-coil region" evidence="8">
    <location>
        <begin position="1326"/>
        <end position="1353"/>
    </location>
</feature>
<dbReference type="Pfam" id="PF00078">
    <property type="entry name" value="RVT_1"/>
    <property type="match status" value="1"/>
</dbReference>
<dbReference type="PANTHER" id="PTHR37984:SF5">
    <property type="entry name" value="PROTEIN NYNRIN-LIKE"/>
    <property type="match status" value="1"/>
</dbReference>
<keyword evidence="3" id="KW-0548">Nucleotidyltransferase</keyword>
<evidence type="ECO:0000259" key="11">
    <source>
        <dbReference type="PROSITE" id="PS50994"/>
    </source>
</evidence>
<evidence type="ECO:0000313" key="13">
    <source>
        <dbReference type="Proteomes" id="UP000653454"/>
    </source>
</evidence>
<protein>
    <recommendedName>
        <fullName evidence="1">RNA-directed DNA polymerase</fullName>
        <ecNumber evidence="1">2.7.7.49</ecNumber>
    </recommendedName>
</protein>
<dbReference type="GO" id="GO:0042575">
    <property type="term" value="C:DNA polymerase complex"/>
    <property type="evidence" value="ECO:0007669"/>
    <property type="project" value="UniProtKB-ARBA"/>
</dbReference>
<dbReference type="Gene3D" id="3.30.420.10">
    <property type="entry name" value="Ribonuclease H-like superfamily/Ribonuclease H"/>
    <property type="match status" value="1"/>
</dbReference>
<organism evidence="12 13">
    <name type="scientific">Plutella xylostella</name>
    <name type="common">Diamondback moth</name>
    <name type="synonym">Plutella maculipennis</name>
    <dbReference type="NCBI Taxonomy" id="51655"/>
    <lineage>
        <taxon>Eukaryota</taxon>
        <taxon>Metazoa</taxon>
        <taxon>Ecdysozoa</taxon>
        <taxon>Arthropoda</taxon>
        <taxon>Hexapoda</taxon>
        <taxon>Insecta</taxon>
        <taxon>Pterygota</taxon>
        <taxon>Neoptera</taxon>
        <taxon>Endopterygota</taxon>
        <taxon>Lepidoptera</taxon>
        <taxon>Glossata</taxon>
        <taxon>Ditrysia</taxon>
        <taxon>Yponomeutoidea</taxon>
        <taxon>Plutellidae</taxon>
        <taxon>Plutella</taxon>
    </lineage>
</organism>
<keyword evidence="2" id="KW-0808">Transferase</keyword>
<dbReference type="EMBL" id="CAJHNJ030000003">
    <property type="protein sequence ID" value="CAG9093180.1"/>
    <property type="molecule type" value="Genomic_DNA"/>
</dbReference>
<evidence type="ECO:0000256" key="8">
    <source>
        <dbReference type="SAM" id="Coils"/>
    </source>
</evidence>
<reference evidence="12" key="1">
    <citation type="submission" date="2020-11" db="EMBL/GenBank/DDBJ databases">
        <authorList>
            <person name="Whiteford S."/>
        </authorList>
    </citation>
    <scope>NUCLEOTIDE SEQUENCE</scope>
</reference>
<dbReference type="InterPro" id="IPR000477">
    <property type="entry name" value="RT_dom"/>
</dbReference>
<dbReference type="GO" id="GO:0003676">
    <property type="term" value="F:nucleic acid binding"/>
    <property type="evidence" value="ECO:0007669"/>
    <property type="project" value="InterPro"/>
</dbReference>
<evidence type="ECO:0000256" key="3">
    <source>
        <dbReference type="ARBA" id="ARBA00022695"/>
    </source>
</evidence>
<dbReference type="GO" id="GO:0015074">
    <property type="term" value="P:DNA integration"/>
    <property type="evidence" value="ECO:0007669"/>
    <property type="project" value="InterPro"/>
</dbReference>
<dbReference type="Proteomes" id="UP000653454">
    <property type="component" value="Unassembled WGS sequence"/>
</dbReference>
<dbReference type="PROSITE" id="PS50994">
    <property type="entry name" value="INTEGRASE"/>
    <property type="match status" value="1"/>
</dbReference>
<dbReference type="FunFam" id="3.30.70.270:FF:000020">
    <property type="entry name" value="Transposon Tf2-6 polyprotein-like Protein"/>
    <property type="match status" value="1"/>
</dbReference>
<dbReference type="InterPro" id="IPR036397">
    <property type="entry name" value="RNaseH_sf"/>
</dbReference>
<gene>
    <name evidence="12" type="ORF">PLXY2_LOCUS1315</name>
</gene>